<gene>
    <name evidence="9" type="ORF">ABB25_08940</name>
    <name evidence="10" type="ORF">H4O09_04960</name>
</gene>
<dbReference type="EC" id="5.2.1.8" evidence="6"/>
<organism evidence="9 11">
    <name type="scientific">Stenotrophomonas koreensis</name>
    <dbReference type="NCBI Taxonomy" id="266128"/>
    <lineage>
        <taxon>Bacteria</taxon>
        <taxon>Pseudomonadati</taxon>
        <taxon>Pseudomonadota</taxon>
        <taxon>Gammaproteobacteria</taxon>
        <taxon>Lysobacterales</taxon>
        <taxon>Lysobacteraceae</taxon>
        <taxon>Stenotrophomonas</taxon>
    </lineage>
</organism>
<dbReference type="PANTHER" id="PTHR43811:SF57">
    <property type="entry name" value="FKBP-TYPE PEPTIDYL-PROLYL CIS-TRANS ISOMERASE FKPA-RELATED"/>
    <property type="match status" value="1"/>
</dbReference>
<dbReference type="InterPro" id="IPR046357">
    <property type="entry name" value="PPIase_dom_sf"/>
</dbReference>
<dbReference type="AlphaFoldDB" id="A0A0R0BWD3"/>
<dbReference type="RefSeq" id="WP_057665994.1">
    <property type="nucleotide sequence ID" value="NZ_JACIUV010000002.1"/>
</dbReference>
<dbReference type="PATRIC" id="fig|266128.3.peg.656"/>
<dbReference type="InterPro" id="IPR036944">
    <property type="entry name" value="PPIase_FKBP_N_sf"/>
</dbReference>
<dbReference type="Proteomes" id="UP000051254">
    <property type="component" value="Unassembled WGS sequence"/>
</dbReference>
<feature type="signal peptide" evidence="7">
    <location>
        <begin position="1"/>
        <end position="23"/>
    </location>
</feature>
<dbReference type="GO" id="GO:0003755">
    <property type="term" value="F:peptidyl-prolyl cis-trans isomerase activity"/>
    <property type="evidence" value="ECO:0007669"/>
    <property type="project" value="UniProtKB-UniRule"/>
</dbReference>
<dbReference type="EMBL" id="JACIUV010000002">
    <property type="protein sequence ID" value="MBB1116414.1"/>
    <property type="molecule type" value="Genomic_DNA"/>
</dbReference>
<dbReference type="SUPFAM" id="SSF54534">
    <property type="entry name" value="FKBP-like"/>
    <property type="match status" value="1"/>
</dbReference>
<keyword evidence="3 5" id="KW-0697">Rotamase</keyword>
<evidence type="ECO:0000313" key="11">
    <source>
        <dbReference type="Proteomes" id="UP000051254"/>
    </source>
</evidence>
<evidence type="ECO:0000256" key="2">
    <source>
        <dbReference type="ARBA" id="ARBA00006577"/>
    </source>
</evidence>
<keyword evidence="7" id="KW-0732">Signal</keyword>
<dbReference type="Proteomes" id="UP000550609">
    <property type="component" value="Unassembled WGS sequence"/>
</dbReference>
<sequence length="319" mass="33130">MKIGMRGAAVSLLALAMAAPVLATAQQSAAAAANKETSVLTSEREKIGYAVGIDVASSFEPLADLIDVAALRAAIENAFAGKDPVLSQEEAQATDGALRMAMMAKSGQPIPGMAPGTEAPKPDPVKVGQLLGGYAVGPSLTQIKDDISLDALFAAVGDVFAKRELRFTREQAMAELQAFAQAKAARVSEENRRAGAEFLAANKTQPGVITTASGLQYQVLRAGSGEKPAASSRVRVNYEGKLLSGEVFDSSYARGEPAEFGLNQVIAGWTEGVALMPVGAKYRFWIPSELAYGANGAPGGKIGPDATLTFDVELLGVMP</sequence>
<evidence type="ECO:0000313" key="12">
    <source>
        <dbReference type="Proteomes" id="UP000550609"/>
    </source>
</evidence>
<evidence type="ECO:0000256" key="7">
    <source>
        <dbReference type="SAM" id="SignalP"/>
    </source>
</evidence>
<proteinExistence type="inferred from homology"/>
<reference evidence="10 12" key="2">
    <citation type="submission" date="2020-08" db="EMBL/GenBank/DDBJ databases">
        <title>Stenotrophomonas sp. W1S232.</title>
        <authorList>
            <person name="Deng Y."/>
        </authorList>
    </citation>
    <scope>NUCLEOTIDE SEQUENCE [LARGE SCALE GENOMIC DNA]</scope>
    <source>
        <strain evidence="10 12">W1S232</strain>
    </source>
</reference>
<dbReference type="STRING" id="266128.ABB25_08940"/>
<dbReference type="OrthoDB" id="9814548at2"/>
<dbReference type="Gene3D" id="3.10.50.40">
    <property type="match status" value="1"/>
</dbReference>
<accession>A0A0R0BWD3</accession>
<comment type="similarity">
    <text evidence="2 6">Belongs to the FKBP-type PPIase family.</text>
</comment>
<evidence type="ECO:0000256" key="5">
    <source>
        <dbReference type="PROSITE-ProRule" id="PRU00277"/>
    </source>
</evidence>
<reference evidence="9 11" key="1">
    <citation type="submission" date="2015-05" db="EMBL/GenBank/DDBJ databases">
        <title>Genome sequencing and analysis of members of genus Stenotrophomonas.</title>
        <authorList>
            <person name="Patil P.P."/>
            <person name="Midha S."/>
            <person name="Patil P.B."/>
        </authorList>
    </citation>
    <scope>NUCLEOTIDE SEQUENCE [LARGE SCALE GENOMIC DNA]</scope>
    <source>
        <strain evidence="9 11">DSM 17805</strain>
    </source>
</reference>
<dbReference type="EMBL" id="LDJH01000013">
    <property type="protein sequence ID" value="KRG57927.1"/>
    <property type="molecule type" value="Genomic_DNA"/>
</dbReference>
<evidence type="ECO:0000256" key="3">
    <source>
        <dbReference type="ARBA" id="ARBA00023110"/>
    </source>
</evidence>
<evidence type="ECO:0000256" key="6">
    <source>
        <dbReference type="RuleBase" id="RU003915"/>
    </source>
</evidence>
<dbReference type="InterPro" id="IPR000774">
    <property type="entry name" value="PPIase_FKBP_N"/>
</dbReference>
<name>A0A0R0BWD3_9GAMM</name>
<keyword evidence="4 5" id="KW-0413">Isomerase</keyword>
<dbReference type="Gene3D" id="1.10.287.460">
    <property type="entry name" value="Peptidyl-prolyl cis-trans isomerase, FKBP-type, N-terminal domain"/>
    <property type="match status" value="2"/>
</dbReference>
<comment type="caution">
    <text evidence="9">The sequence shown here is derived from an EMBL/GenBank/DDBJ whole genome shotgun (WGS) entry which is preliminary data.</text>
</comment>
<evidence type="ECO:0000313" key="10">
    <source>
        <dbReference type="EMBL" id="MBB1116414.1"/>
    </source>
</evidence>
<dbReference type="Pfam" id="PF01346">
    <property type="entry name" value="FKBP_N"/>
    <property type="match status" value="2"/>
</dbReference>
<dbReference type="Pfam" id="PF00254">
    <property type="entry name" value="FKBP_C"/>
    <property type="match status" value="1"/>
</dbReference>
<dbReference type="InterPro" id="IPR001179">
    <property type="entry name" value="PPIase_FKBP_dom"/>
</dbReference>
<evidence type="ECO:0000313" key="9">
    <source>
        <dbReference type="EMBL" id="KRG57927.1"/>
    </source>
</evidence>
<feature type="chain" id="PRO_5006393076" description="Peptidyl-prolyl cis-trans isomerase" evidence="7">
    <location>
        <begin position="24"/>
        <end position="319"/>
    </location>
</feature>
<dbReference type="PROSITE" id="PS50059">
    <property type="entry name" value="FKBP_PPIASE"/>
    <property type="match status" value="1"/>
</dbReference>
<dbReference type="GO" id="GO:0006457">
    <property type="term" value="P:protein folding"/>
    <property type="evidence" value="ECO:0007669"/>
    <property type="project" value="InterPro"/>
</dbReference>
<comment type="catalytic activity">
    <reaction evidence="1 5 6">
        <text>[protein]-peptidylproline (omega=180) = [protein]-peptidylproline (omega=0)</text>
        <dbReference type="Rhea" id="RHEA:16237"/>
        <dbReference type="Rhea" id="RHEA-COMP:10747"/>
        <dbReference type="Rhea" id="RHEA-COMP:10748"/>
        <dbReference type="ChEBI" id="CHEBI:83833"/>
        <dbReference type="ChEBI" id="CHEBI:83834"/>
        <dbReference type="EC" id="5.2.1.8"/>
    </reaction>
</comment>
<accession>A0A7W3UYY5</accession>
<protein>
    <recommendedName>
        <fullName evidence="6">Peptidyl-prolyl cis-trans isomerase</fullName>
        <ecNumber evidence="6">5.2.1.8</ecNumber>
    </recommendedName>
</protein>
<evidence type="ECO:0000256" key="4">
    <source>
        <dbReference type="ARBA" id="ARBA00023235"/>
    </source>
</evidence>
<evidence type="ECO:0000256" key="1">
    <source>
        <dbReference type="ARBA" id="ARBA00000971"/>
    </source>
</evidence>
<dbReference type="PANTHER" id="PTHR43811">
    <property type="entry name" value="FKBP-TYPE PEPTIDYL-PROLYL CIS-TRANS ISOMERASE FKPA"/>
    <property type="match status" value="1"/>
</dbReference>
<feature type="domain" description="PPIase FKBP-type" evidence="8">
    <location>
        <begin position="231"/>
        <end position="318"/>
    </location>
</feature>
<keyword evidence="11" id="KW-1185">Reference proteome</keyword>
<evidence type="ECO:0000259" key="8">
    <source>
        <dbReference type="PROSITE" id="PS50059"/>
    </source>
</evidence>